<name>A0A8S2H4Q8_9BILA</name>
<feature type="non-terminal residue" evidence="2">
    <location>
        <position position="1"/>
    </location>
</feature>
<dbReference type="Gene3D" id="3.10.310.20">
    <property type="entry name" value="DHHA2 domain"/>
    <property type="match status" value="1"/>
</dbReference>
<gene>
    <name evidence="1" type="ORF">OVA965_LOCUS4351</name>
    <name evidence="2" type="ORF">TMI583_LOCUS4349</name>
</gene>
<reference evidence="2" key="1">
    <citation type="submission" date="2021-02" db="EMBL/GenBank/DDBJ databases">
        <authorList>
            <person name="Nowell W R."/>
        </authorList>
    </citation>
    <scope>NUCLEOTIDE SEQUENCE</scope>
</reference>
<dbReference type="EMBL" id="CAJNOK010001133">
    <property type="protein sequence ID" value="CAF0795268.1"/>
    <property type="molecule type" value="Genomic_DNA"/>
</dbReference>
<accession>A0A8S2H4Q8</accession>
<dbReference type="Proteomes" id="UP000677228">
    <property type="component" value="Unassembled WGS sequence"/>
</dbReference>
<protein>
    <submittedName>
        <fullName evidence="2">Uncharacterized protein</fullName>
    </submittedName>
</protein>
<organism evidence="2 3">
    <name type="scientific">Didymodactylos carnosus</name>
    <dbReference type="NCBI Taxonomy" id="1234261"/>
    <lineage>
        <taxon>Eukaryota</taxon>
        <taxon>Metazoa</taxon>
        <taxon>Spiralia</taxon>
        <taxon>Gnathifera</taxon>
        <taxon>Rotifera</taxon>
        <taxon>Eurotatoria</taxon>
        <taxon>Bdelloidea</taxon>
        <taxon>Philodinida</taxon>
        <taxon>Philodinidae</taxon>
        <taxon>Didymodactylos</taxon>
    </lineage>
</organism>
<sequence length="53" mass="6172">FAVSDRENEILKEVFNADVKDNVADLGNRISRKKQIVPDLEAYLNERRAMHDK</sequence>
<dbReference type="AlphaFoldDB" id="A0A8S2H4Q8"/>
<evidence type="ECO:0000313" key="2">
    <source>
        <dbReference type="EMBL" id="CAF3578275.1"/>
    </source>
</evidence>
<dbReference type="EMBL" id="CAJOBA010001133">
    <property type="protein sequence ID" value="CAF3578275.1"/>
    <property type="molecule type" value="Genomic_DNA"/>
</dbReference>
<dbReference type="Proteomes" id="UP000682733">
    <property type="component" value="Unassembled WGS sequence"/>
</dbReference>
<dbReference type="InterPro" id="IPR038222">
    <property type="entry name" value="DHHA2_dom_sf"/>
</dbReference>
<evidence type="ECO:0000313" key="3">
    <source>
        <dbReference type="Proteomes" id="UP000682733"/>
    </source>
</evidence>
<evidence type="ECO:0000313" key="1">
    <source>
        <dbReference type="EMBL" id="CAF0795268.1"/>
    </source>
</evidence>
<comment type="caution">
    <text evidence="2">The sequence shown here is derived from an EMBL/GenBank/DDBJ whole genome shotgun (WGS) entry which is preliminary data.</text>
</comment>
<proteinExistence type="predicted"/>